<accession>A0ABR3FRE7</accession>
<feature type="compositionally biased region" description="Low complexity" evidence="1">
    <location>
        <begin position="186"/>
        <end position="204"/>
    </location>
</feature>
<feature type="compositionally biased region" description="Polar residues" evidence="1">
    <location>
        <begin position="613"/>
        <end position="650"/>
    </location>
</feature>
<feature type="compositionally biased region" description="Basic and acidic residues" evidence="1">
    <location>
        <begin position="240"/>
        <end position="250"/>
    </location>
</feature>
<feature type="compositionally biased region" description="Polar residues" evidence="1">
    <location>
        <begin position="658"/>
        <end position="667"/>
    </location>
</feature>
<evidence type="ECO:0000313" key="3">
    <source>
        <dbReference type="Proteomes" id="UP001465976"/>
    </source>
</evidence>
<name>A0ABR3FRE7_9AGAR</name>
<comment type="caution">
    <text evidence="2">The sequence shown here is derived from an EMBL/GenBank/DDBJ whole genome shotgun (WGS) entry which is preliminary data.</text>
</comment>
<sequence>MSSSPLAMHSIGPNYHPSAQDHSPQKLPFDMKQLLSKPAVVSGRSPTKEFSGHRTRTTSGGLAGTPNTPKRTASEGESSQTEESSSRHKPRIAGVNASNWTPPWDWAAGESSTEALPLSKGSVKRSASFATMSRALSDGEYTGTGKGKDKEEKRSRRVLRRKHSVNLDRPNSPSSPPKFTLSILTSGPSISPLPYSSPFLSPTSAAGGSRHQSPTLQPPRYASNIHTSSPTNSYASSSRDSSRSRISPRDKGRKTAPSALTPAEEIMLAYQKQMVREKAIEQSFEEAERKAAEARRLSDERQAATKSLMDKELERSKGQLGMVQEPGPPANNSGNRSNWKPPDGSSTSAPYYTVLGAGGDLHSAPVQESLRSTPNLGYGEFGEANGSPTVMAHRTASVSVGAPKPPKESRGLAKALGRKLSQSFKWSGSRSNRHDASPTALDGDFRARSALDERSPTPASGTPDVYPGLRLSIDKPYATTSRLHYRKGSVTRTGQPPHNSHSAPSSACPPSASSSSPNTPHTPEHKGKFRSIIRRISTGGLRDRYHQQPPQERSRDTAPEGEARPPPVPALPRGLAPSSRTVSITNSTTSVPTSMTSAGTRGRRSDSDHNRPRTNSGPLGASQMATANGSLSSTPAGSRRPSTATQSSSAGPYGAIQSARSSTSSLGNELPARQKAKQSSPSPSLPRNILSPSELRAIHQETERMEYDQGLKDSLPLPFSQRRRHKTFPSEDLTGSESPVMPEFSTASAINSFAKKPVKRPSNSGVASSMLQLPTRRPSTSDPPTSAAAQGFQIYNRYR</sequence>
<dbReference type="Proteomes" id="UP001465976">
    <property type="component" value="Unassembled WGS sequence"/>
</dbReference>
<feature type="compositionally biased region" description="Polar residues" evidence="1">
    <location>
        <begin position="57"/>
        <end position="71"/>
    </location>
</feature>
<keyword evidence="3" id="KW-1185">Reference proteome</keyword>
<feature type="compositionally biased region" description="Polar residues" evidence="1">
    <location>
        <begin position="578"/>
        <end position="599"/>
    </location>
</feature>
<reference evidence="2 3" key="1">
    <citation type="submission" date="2024-02" db="EMBL/GenBank/DDBJ databases">
        <title>A draft genome for the cacao thread blight pathogen Marasmius crinis-equi.</title>
        <authorList>
            <person name="Cohen S.P."/>
            <person name="Baruah I.K."/>
            <person name="Amoako-Attah I."/>
            <person name="Bukari Y."/>
            <person name="Meinhardt L.W."/>
            <person name="Bailey B.A."/>
        </authorList>
    </citation>
    <scope>NUCLEOTIDE SEQUENCE [LARGE SCALE GENOMIC DNA]</scope>
    <source>
        <strain evidence="2 3">GH-76</strain>
    </source>
</reference>
<protein>
    <submittedName>
        <fullName evidence="2">Uncharacterized protein</fullName>
    </submittedName>
</protein>
<feature type="region of interest" description="Disordered" evidence="1">
    <location>
        <begin position="370"/>
        <end position="741"/>
    </location>
</feature>
<organism evidence="2 3">
    <name type="scientific">Marasmius crinis-equi</name>
    <dbReference type="NCBI Taxonomy" id="585013"/>
    <lineage>
        <taxon>Eukaryota</taxon>
        <taxon>Fungi</taxon>
        <taxon>Dikarya</taxon>
        <taxon>Basidiomycota</taxon>
        <taxon>Agaricomycotina</taxon>
        <taxon>Agaricomycetes</taxon>
        <taxon>Agaricomycetidae</taxon>
        <taxon>Agaricales</taxon>
        <taxon>Marasmiineae</taxon>
        <taxon>Marasmiaceae</taxon>
        <taxon>Marasmius</taxon>
    </lineage>
</organism>
<feature type="region of interest" description="Disordered" evidence="1">
    <location>
        <begin position="1"/>
        <end position="264"/>
    </location>
</feature>
<evidence type="ECO:0000256" key="1">
    <source>
        <dbReference type="SAM" id="MobiDB-lite"/>
    </source>
</evidence>
<feature type="compositionally biased region" description="Basic and acidic residues" evidence="1">
    <location>
        <begin position="443"/>
        <end position="455"/>
    </location>
</feature>
<feature type="compositionally biased region" description="Basic and acidic residues" evidence="1">
    <location>
        <begin position="282"/>
        <end position="317"/>
    </location>
</feature>
<feature type="compositionally biased region" description="Low complexity" evidence="1">
    <location>
        <begin position="496"/>
        <end position="521"/>
    </location>
</feature>
<feature type="region of interest" description="Disordered" evidence="1">
    <location>
        <begin position="756"/>
        <end position="799"/>
    </location>
</feature>
<feature type="compositionally biased region" description="Low complexity" evidence="1">
    <location>
        <begin position="774"/>
        <end position="789"/>
    </location>
</feature>
<feature type="region of interest" description="Disordered" evidence="1">
    <location>
        <begin position="282"/>
        <end position="353"/>
    </location>
</feature>
<feature type="compositionally biased region" description="Low complexity" evidence="1">
    <location>
        <begin position="228"/>
        <end position="239"/>
    </location>
</feature>
<dbReference type="EMBL" id="JBAHYK010000131">
    <property type="protein sequence ID" value="KAL0577899.1"/>
    <property type="molecule type" value="Genomic_DNA"/>
</dbReference>
<feature type="compositionally biased region" description="Basic and acidic residues" evidence="1">
    <location>
        <begin position="696"/>
        <end position="711"/>
    </location>
</feature>
<feature type="compositionally biased region" description="Polar residues" evidence="1">
    <location>
        <begin position="330"/>
        <end position="350"/>
    </location>
</feature>
<feature type="compositionally biased region" description="Polar residues" evidence="1">
    <location>
        <begin position="420"/>
        <end position="430"/>
    </location>
</feature>
<feature type="compositionally biased region" description="Basic residues" evidence="1">
    <location>
        <begin position="155"/>
        <end position="164"/>
    </location>
</feature>
<feature type="compositionally biased region" description="Basic and acidic residues" evidence="1">
    <location>
        <begin position="541"/>
        <end position="563"/>
    </location>
</feature>
<evidence type="ECO:0000313" key="2">
    <source>
        <dbReference type="EMBL" id="KAL0577899.1"/>
    </source>
</evidence>
<feature type="compositionally biased region" description="Polar residues" evidence="1">
    <location>
        <begin position="761"/>
        <end position="772"/>
    </location>
</feature>
<proteinExistence type="predicted"/>
<gene>
    <name evidence="2" type="ORF">V5O48_004094</name>
</gene>